<feature type="transmembrane region" description="Helical" evidence="6">
    <location>
        <begin position="209"/>
        <end position="232"/>
    </location>
</feature>
<evidence type="ECO:0000256" key="1">
    <source>
        <dbReference type="ARBA" id="ARBA00004141"/>
    </source>
</evidence>
<dbReference type="GO" id="GO:0016020">
    <property type="term" value="C:membrane"/>
    <property type="evidence" value="ECO:0007669"/>
    <property type="project" value="UniProtKB-SubCell"/>
</dbReference>
<accession>A0A2X0M4K3</accession>
<keyword evidence="4 6" id="KW-1133">Transmembrane helix</keyword>
<dbReference type="SUPFAM" id="SSF103473">
    <property type="entry name" value="MFS general substrate transporter"/>
    <property type="match status" value="1"/>
</dbReference>
<dbReference type="InterPro" id="IPR036259">
    <property type="entry name" value="MFS_trans_sf"/>
</dbReference>
<evidence type="ECO:0000313" key="7">
    <source>
        <dbReference type="EMBL" id="SGY50206.1"/>
    </source>
</evidence>
<name>A0A2X0M4K3_9BASI</name>
<protein>
    <submittedName>
        <fullName evidence="7">BQ5605_C001g00863 protein</fullName>
    </submittedName>
</protein>
<organism evidence="7 8">
    <name type="scientific">Microbotryum silenes-dioicae</name>
    <dbReference type="NCBI Taxonomy" id="796604"/>
    <lineage>
        <taxon>Eukaryota</taxon>
        <taxon>Fungi</taxon>
        <taxon>Dikarya</taxon>
        <taxon>Basidiomycota</taxon>
        <taxon>Pucciniomycotina</taxon>
        <taxon>Microbotryomycetes</taxon>
        <taxon>Microbotryales</taxon>
        <taxon>Microbotryaceae</taxon>
        <taxon>Microbotryum</taxon>
    </lineage>
</organism>
<comment type="subcellular location">
    <subcellularLocation>
        <location evidence="1">Membrane</location>
        <topology evidence="1">Multi-pass membrane protein</topology>
    </subcellularLocation>
</comment>
<evidence type="ECO:0000256" key="5">
    <source>
        <dbReference type="ARBA" id="ARBA00023136"/>
    </source>
</evidence>
<reference evidence="7 8" key="1">
    <citation type="submission" date="2016-11" db="EMBL/GenBank/DDBJ databases">
        <authorList>
            <person name="Jaros S."/>
            <person name="Januszkiewicz K."/>
            <person name="Wedrychowicz H."/>
        </authorList>
    </citation>
    <scope>NUCLEOTIDE SEQUENCE [LARGE SCALE GENOMIC DNA]</scope>
</reference>
<gene>
    <name evidence="7" type="primary">BQ5605_C001g00863</name>
    <name evidence="7" type="ORF">BQ5605_C001G00863</name>
</gene>
<dbReference type="PANTHER" id="PTHR43791:SF16">
    <property type="entry name" value="TRANSPORTER, PUTATIVE (AFU_ORTHOLOGUE AFUA_3G01840)-RELATED"/>
    <property type="match status" value="1"/>
</dbReference>
<dbReference type="PANTHER" id="PTHR43791">
    <property type="entry name" value="PERMEASE-RELATED"/>
    <property type="match status" value="1"/>
</dbReference>
<keyword evidence="3 6" id="KW-0812">Transmembrane</keyword>
<dbReference type="Pfam" id="PF07690">
    <property type="entry name" value="MFS_1"/>
    <property type="match status" value="1"/>
</dbReference>
<dbReference type="InterPro" id="IPR011701">
    <property type="entry name" value="MFS"/>
</dbReference>
<dbReference type="GO" id="GO:0022857">
    <property type="term" value="F:transmembrane transporter activity"/>
    <property type="evidence" value="ECO:0007669"/>
    <property type="project" value="InterPro"/>
</dbReference>
<evidence type="ECO:0000256" key="3">
    <source>
        <dbReference type="ARBA" id="ARBA00022692"/>
    </source>
</evidence>
<keyword evidence="8" id="KW-1185">Reference proteome</keyword>
<keyword evidence="5 6" id="KW-0472">Membrane</keyword>
<evidence type="ECO:0000256" key="6">
    <source>
        <dbReference type="SAM" id="Phobius"/>
    </source>
</evidence>
<feature type="transmembrane region" description="Helical" evidence="6">
    <location>
        <begin position="115"/>
        <end position="134"/>
    </location>
</feature>
<feature type="transmembrane region" description="Helical" evidence="6">
    <location>
        <begin position="49"/>
        <end position="74"/>
    </location>
</feature>
<dbReference type="EMBL" id="FQNC01000043">
    <property type="protein sequence ID" value="SGY50206.1"/>
    <property type="molecule type" value="Genomic_DNA"/>
</dbReference>
<evidence type="ECO:0000256" key="4">
    <source>
        <dbReference type="ARBA" id="ARBA00022989"/>
    </source>
</evidence>
<feature type="transmembrane region" description="Helical" evidence="6">
    <location>
        <begin position="86"/>
        <end position="108"/>
    </location>
</feature>
<dbReference type="AlphaFoldDB" id="A0A2X0M4K3"/>
<evidence type="ECO:0000313" key="8">
    <source>
        <dbReference type="Proteomes" id="UP000249464"/>
    </source>
</evidence>
<evidence type="ECO:0000256" key="2">
    <source>
        <dbReference type="ARBA" id="ARBA00022448"/>
    </source>
</evidence>
<dbReference type="Gene3D" id="1.20.1250.20">
    <property type="entry name" value="MFS general substrate transporter like domains"/>
    <property type="match status" value="1"/>
</dbReference>
<dbReference type="Proteomes" id="UP000249464">
    <property type="component" value="Unassembled WGS sequence"/>
</dbReference>
<dbReference type="STRING" id="796604.A0A2X0M4K3"/>
<feature type="transmembrane region" description="Helical" evidence="6">
    <location>
        <begin position="146"/>
        <end position="164"/>
    </location>
</feature>
<proteinExistence type="predicted"/>
<sequence>MDDSPVKARFLTPHERLQAVERLRANQTDVASSEFKLAQIKELILQPSFWIFMSCTFCVNVGTSVSSVFGALILQGLVGLSSYQSVILNVPFGAIQTIIIVLASWLAYRFKVKSIIMGVFMVPVVVGVAILYAVPHDKAHRSVLLVGYYLIAFVSSANPLIVAWMSSNTGGQTKKAAIFTAYNAASSIGNIAGPYIFQSKDAPDYYPGLKGALAVFSILIGLITLQGFNFAWLNRKKAMQRAANGQTSVIVDTSMNSKFEQVEAGFENAFLDMTDRENPDFVYVL</sequence>
<keyword evidence="2" id="KW-0813">Transport</keyword>
<feature type="transmembrane region" description="Helical" evidence="6">
    <location>
        <begin position="176"/>
        <end position="197"/>
    </location>
</feature>